<dbReference type="Proteomes" id="UP000010847">
    <property type="component" value="Chromosome"/>
</dbReference>
<dbReference type="HOGENOM" id="CLU_112567_1_2_9"/>
<dbReference type="PANTHER" id="PTHR33303:SF2">
    <property type="entry name" value="COA-BINDING DOMAIN-CONTAINING PROTEIN"/>
    <property type="match status" value="1"/>
</dbReference>
<dbReference type="InterPro" id="IPR003781">
    <property type="entry name" value="CoA-bd"/>
</dbReference>
<feature type="domain" description="CoA-binding" evidence="1">
    <location>
        <begin position="8"/>
        <end position="100"/>
    </location>
</feature>
<dbReference type="PANTHER" id="PTHR33303">
    <property type="entry name" value="CYTOPLASMIC PROTEIN-RELATED"/>
    <property type="match status" value="1"/>
</dbReference>
<proteinExistence type="predicted"/>
<dbReference type="Gene3D" id="3.40.50.720">
    <property type="entry name" value="NAD(P)-binding Rossmann-like Domain"/>
    <property type="match status" value="1"/>
</dbReference>
<dbReference type="Pfam" id="PF13380">
    <property type="entry name" value="CoA_binding_2"/>
    <property type="match status" value="1"/>
</dbReference>
<reference evidence="2 3" key="1">
    <citation type="submission" date="2013-12" db="EMBL/GenBank/DDBJ databases">
        <authorList>
            <consortium name="DOE Joint Genome Institute"/>
            <person name="Smidt H."/>
            <person name="Huntemann M."/>
            <person name="Han J."/>
            <person name="Chen A."/>
            <person name="Kyrpides N."/>
            <person name="Mavromatis K."/>
            <person name="Markowitz V."/>
            <person name="Palaniappan K."/>
            <person name="Ivanova N."/>
            <person name="Schaumberg A."/>
            <person name="Pati A."/>
            <person name="Liolios K."/>
            <person name="Nordberg H.P."/>
            <person name="Cantor M.N."/>
            <person name="Hua S.X."/>
            <person name="Woyke T."/>
        </authorList>
    </citation>
    <scope>NUCLEOTIDE SEQUENCE [LARGE SCALE GENOMIC DNA]</scope>
    <source>
        <strain evidence="3">DSM 15288</strain>
    </source>
</reference>
<dbReference type="eggNOG" id="COG1832">
    <property type="taxonomic scope" value="Bacteria"/>
</dbReference>
<protein>
    <submittedName>
        <fullName evidence="2">CoA-binding protein</fullName>
    </submittedName>
</protein>
<organism evidence="2 3">
    <name type="scientific">Desulfitobacterium metallireducens DSM 15288</name>
    <dbReference type="NCBI Taxonomy" id="871968"/>
    <lineage>
        <taxon>Bacteria</taxon>
        <taxon>Bacillati</taxon>
        <taxon>Bacillota</taxon>
        <taxon>Clostridia</taxon>
        <taxon>Eubacteriales</taxon>
        <taxon>Desulfitobacteriaceae</taxon>
        <taxon>Desulfitobacterium</taxon>
    </lineage>
</organism>
<dbReference type="STRING" id="871968.DESME_10990"/>
<keyword evidence="3" id="KW-1185">Reference proteome</keyword>
<evidence type="ECO:0000313" key="2">
    <source>
        <dbReference type="EMBL" id="AHF07495.1"/>
    </source>
</evidence>
<dbReference type="KEGG" id="dmt:DESME_10990"/>
<evidence type="ECO:0000313" key="3">
    <source>
        <dbReference type="Proteomes" id="UP000010847"/>
    </source>
</evidence>
<name>W0E9E4_9FIRM</name>
<dbReference type="SMART" id="SM00881">
    <property type="entry name" value="CoA_binding"/>
    <property type="match status" value="1"/>
</dbReference>
<dbReference type="SUPFAM" id="SSF51735">
    <property type="entry name" value="NAD(P)-binding Rossmann-fold domains"/>
    <property type="match status" value="1"/>
</dbReference>
<evidence type="ECO:0000259" key="1">
    <source>
        <dbReference type="SMART" id="SM00881"/>
    </source>
</evidence>
<dbReference type="OrthoDB" id="9804695at2"/>
<sequence>MQGDMKEFLQQENWAVIGVSDNPEKYGTKVYLQLKKAGYKVYAVNPKLDQIDGDTCYPNLSSLPLVPDAVSVVVPPKATEQIINECAKLGIRRIWMQPGSESDTAIKDGDDQGLELVYSQCVLIQTRDKVK</sequence>
<dbReference type="EMBL" id="CP007032">
    <property type="protein sequence ID" value="AHF07495.1"/>
    <property type="molecule type" value="Genomic_DNA"/>
</dbReference>
<dbReference type="InterPro" id="IPR036291">
    <property type="entry name" value="NAD(P)-bd_dom_sf"/>
</dbReference>
<accession>W0E9E4</accession>
<dbReference type="AlphaFoldDB" id="W0E9E4"/>
<dbReference type="RefSeq" id="WP_006719173.1">
    <property type="nucleotide sequence ID" value="NZ_CP007032.1"/>
</dbReference>
<gene>
    <name evidence="2" type="ORF">DESME_10990</name>
</gene>